<protein>
    <submittedName>
        <fullName evidence="3">DUF58 domain-containing protein</fullName>
    </submittedName>
</protein>
<proteinExistence type="predicted"/>
<reference evidence="4" key="1">
    <citation type="journal article" date="2019" name="Int. J. Syst. Evol. Microbiol.">
        <title>The Global Catalogue of Microorganisms (GCM) 10K type strain sequencing project: providing services to taxonomists for standard genome sequencing and annotation.</title>
        <authorList>
            <consortium name="The Broad Institute Genomics Platform"/>
            <consortium name="The Broad Institute Genome Sequencing Center for Infectious Disease"/>
            <person name="Wu L."/>
            <person name="Ma J."/>
        </authorList>
    </citation>
    <scope>NUCLEOTIDE SEQUENCE [LARGE SCALE GENOMIC DNA]</scope>
    <source>
        <strain evidence="4">CGMCC 4.7106</strain>
    </source>
</reference>
<dbReference type="Proteomes" id="UP001597375">
    <property type="component" value="Unassembled WGS sequence"/>
</dbReference>
<evidence type="ECO:0000313" key="3">
    <source>
        <dbReference type="EMBL" id="MFD2256539.1"/>
    </source>
</evidence>
<dbReference type="PANTHER" id="PTHR34351">
    <property type="entry name" value="SLR1927 PROTEIN-RELATED"/>
    <property type="match status" value="1"/>
</dbReference>
<keyword evidence="1" id="KW-1133">Transmembrane helix</keyword>
<feature type="transmembrane region" description="Helical" evidence="1">
    <location>
        <begin position="52"/>
        <end position="72"/>
    </location>
</feature>
<evidence type="ECO:0000259" key="2">
    <source>
        <dbReference type="Pfam" id="PF01882"/>
    </source>
</evidence>
<dbReference type="RefSeq" id="WP_386819828.1">
    <property type="nucleotide sequence ID" value="NZ_JBHUIT010000008.1"/>
</dbReference>
<feature type="transmembrane region" description="Helical" evidence="1">
    <location>
        <begin position="29"/>
        <end position="46"/>
    </location>
</feature>
<dbReference type="InterPro" id="IPR002881">
    <property type="entry name" value="DUF58"/>
</dbReference>
<sequence length="452" mass="51659">METRFRYLHWTYYRGDAVQHWFSRRIRPAGIAIILTVIFAAFMSIGQHRNAIYQMFCFSFGLAFISLLWVIFRNAKLSAMYELPRHATVGEALRYTVTLKNLRSRRLKGARLLQTQPDARPSLEEFAQIPEPEEHSRNAFDRTMAYYRWQWLMSRKHGFISYESKDLIDLRRGETQRLALSLLPQQRGVFPMHDLRVLLPDPLGFFQKCRKVPTSPARLVVLPKRYRLPPLRMPGSAAFRIGGEETSNAIGNSGEFVGLREYRPGDSLRLIHWKSWAHTGKPMVKELEDNFYPRYALVLDTFAGSPDSTVFEEMVSVASSFIVGLDHSESLLDLMFIAEKAHTVTAGRGMERAEKLLEVLAGVKIETITRFEILSETIIRHREQMTSCLLVLNGWDEQRADFVKKLLKSGVVSVPLVIGTGPAPEGLIGYWLESGEVERDLLRLPGELSAAI</sequence>
<evidence type="ECO:0000313" key="4">
    <source>
        <dbReference type="Proteomes" id="UP001597375"/>
    </source>
</evidence>
<keyword evidence="1" id="KW-0812">Transmembrane</keyword>
<dbReference type="PANTHER" id="PTHR34351:SF1">
    <property type="entry name" value="SLR1927 PROTEIN"/>
    <property type="match status" value="1"/>
</dbReference>
<gene>
    <name evidence="3" type="ORF">ACFSSA_07620</name>
</gene>
<keyword evidence="1" id="KW-0472">Membrane</keyword>
<name>A0ABW5D830_9BACT</name>
<keyword evidence="4" id="KW-1185">Reference proteome</keyword>
<dbReference type="Pfam" id="PF01882">
    <property type="entry name" value="DUF58"/>
    <property type="match status" value="1"/>
</dbReference>
<comment type="caution">
    <text evidence="3">The sequence shown here is derived from an EMBL/GenBank/DDBJ whole genome shotgun (WGS) entry which is preliminary data.</text>
</comment>
<feature type="domain" description="DUF58" evidence="2">
    <location>
        <begin position="259"/>
        <end position="361"/>
    </location>
</feature>
<evidence type="ECO:0000256" key="1">
    <source>
        <dbReference type="SAM" id="Phobius"/>
    </source>
</evidence>
<accession>A0ABW5D830</accession>
<dbReference type="EMBL" id="JBHUIT010000008">
    <property type="protein sequence ID" value="MFD2256539.1"/>
    <property type="molecule type" value="Genomic_DNA"/>
</dbReference>
<organism evidence="3 4">
    <name type="scientific">Luteolibacter algae</name>
    <dbReference type="NCBI Taxonomy" id="454151"/>
    <lineage>
        <taxon>Bacteria</taxon>
        <taxon>Pseudomonadati</taxon>
        <taxon>Verrucomicrobiota</taxon>
        <taxon>Verrucomicrobiia</taxon>
        <taxon>Verrucomicrobiales</taxon>
        <taxon>Verrucomicrobiaceae</taxon>
        <taxon>Luteolibacter</taxon>
    </lineage>
</organism>